<accession>A0A7U2F021</accession>
<feature type="region of interest" description="Disordered" evidence="1">
    <location>
        <begin position="432"/>
        <end position="453"/>
    </location>
</feature>
<dbReference type="EMBL" id="CP069028">
    <property type="protein sequence ID" value="QRC95902.1"/>
    <property type="molecule type" value="Genomic_DNA"/>
</dbReference>
<dbReference type="VEuPathDB" id="FungiDB:JI435_055400"/>
<feature type="compositionally biased region" description="Polar residues" evidence="1">
    <location>
        <begin position="482"/>
        <end position="501"/>
    </location>
</feature>
<dbReference type="Proteomes" id="UP000663193">
    <property type="component" value="Chromosome 6"/>
</dbReference>
<dbReference type="AlphaFoldDB" id="A0A7U2F021"/>
<feature type="region of interest" description="Disordered" evidence="1">
    <location>
        <begin position="481"/>
        <end position="501"/>
    </location>
</feature>
<feature type="compositionally biased region" description="Polar residues" evidence="1">
    <location>
        <begin position="89"/>
        <end position="100"/>
    </location>
</feature>
<feature type="region of interest" description="Disordered" evidence="1">
    <location>
        <begin position="87"/>
        <end position="125"/>
    </location>
</feature>
<organism evidence="2 3">
    <name type="scientific">Phaeosphaeria nodorum (strain SN15 / ATCC MYA-4574 / FGSC 10173)</name>
    <name type="common">Glume blotch fungus</name>
    <name type="synonym">Parastagonospora nodorum</name>
    <dbReference type="NCBI Taxonomy" id="321614"/>
    <lineage>
        <taxon>Eukaryota</taxon>
        <taxon>Fungi</taxon>
        <taxon>Dikarya</taxon>
        <taxon>Ascomycota</taxon>
        <taxon>Pezizomycotina</taxon>
        <taxon>Dothideomycetes</taxon>
        <taxon>Pleosporomycetidae</taxon>
        <taxon>Pleosporales</taxon>
        <taxon>Pleosporineae</taxon>
        <taxon>Phaeosphaeriaceae</taxon>
        <taxon>Parastagonospora</taxon>
    </lineage>
</organism>
<protein>
    <submittedName>
        <fullName evidence="2">Uncharacterized protein</fullName>
    </submittedName>
</protein>
<feature type="compositionally biased region" description="Basic and acidic residues" evidence="1">
    <location>
        <begin position="102"/>
        <end position="114"/>
    </location>
</feature>
<dbReference type="RefSeq" id="XP_001795945.1">
    <property type="nucleotide sequence ID" value="XM_001795893.1"/>
</dbReference>
<evidence type="ECO:0000256" key="1">
    <source>
        <dbReference type="SAM" id="MobiDB-lite"/>
    </source>
</evidence>
<evidence type="ECO:0000313" key="2">
    <source>
        <dbReference type="EMBL" id="QRC95902.1"/>
    </source>
</evidence>
<name>A0A7U2F021_PHANO</name>
<keyword evidence="3" id="KW-1185">Reference proteome</keyword>
<gene>
    <name evidence="2" type="ORF">JI435_055400</name>
</gene>
<dbReference type="KEGG" id="pno:SNOG_05540"/>
<evidence type="ECO:0000313" key="3">
    <source>
        <dbReference type="Proteomes" id="UP000663193"/>
    </source>
</evidence>
<feature type="compositionally biased region" description="Basic and acidic residues" evidence="1">
    <location>
        <begin position="30"/>
        <end position="39"/>
    </location>
</feature>
<sequence length="538" mass="58968">MSLNLFKFKKPSGAKGKTIKKAEPTNGGRTSKDMRAEDSARVESAIDLLSIADWLKENAVKGPQPAAKKEEAGLWELKGPRRATIVPRRTNQLNAVSATGSKGERDSKETETKPAVESNDAEEPERPMFDLLIGHQDTSSQYFTRTYFRVAASSVPDIDPALHSSDLLHELPELNPNAFRLYQIWLHTGAILPGYHGAYVPLHKSTSNHKWQLFWPLLNAHILGCAIGAFDFADQVIDFLLEKLGTTQADDETIKHLFSADHKDVSKSLKCFVIDQCINANVAGSTELDLLGLPHAFAQLMAKRALLRLSRQTPKAIEAGCEYHMHPVPDACYKKKILPKDTRKQQWLEVELEKSRKDYEEVMKSSKANGIRTVDWEHQRAGVNRVSTMQAGGPGVPPTTQMQANRLSDPLTDAFFGTTQPLGAIDDVLTKVPAPTHKAPSPPPSAPTELPASITHSSDTMKAAPKGKATATELDAAVFKPVTSTGNNSPVSSTHSTQSNADVELRQNLEMALEFEKQNRCPGTFPVSRNGSTKSIAT</sequence>
<reference evidence="3" key="1">
    <citation type="journal article" date="2021" name="BMC Genomics">
        <title>Chromosome-level genome assembly and manually-curated proteome of model necrotroph Parastagonospora nodorum Sn15 reveals a genome-wide trove of candidate effector homologs, and redundancy of virulence-related functions within an accessory chromosome.</title>
        <authorList>
            <person name="Bertazzoni S."/>
            <person name="Jones D.A.B."/>
            <person name="Phan H.T."/>
            <person name="Tan K.-C."/>
            <person name="Hane J.K."/>
        </authorList>
    </citation>
    <scope>NUCLEOTIDE SEQUENCE [LARGE SCALE GENOMIC DNA]</scope>
    <source>
        <strain evidence="3">SN15 / ATCC MYA-4574 / FGSC 10173)</strain>
    </source>
</reference>
<dbReference type="OrthoDB" id="3791417at2759"/>
<feature type="region of interest" description="Disordered" evidence="1">
    <location>
        <begin position="1"/>
        <end position="39"/>
    </location>
</feature>
<proteinExistence type="predicted"/>